<organism evidence="2 3">
    <name type="scientific">Zymoseptoria tritici ST99CH_1A5</name>
    <dbReference type="NCBI Taxonomy" id="1276529"/>
    <lineage>
        <taxon>Eukaryota</taxon>
        <taxon>Fungi</taxon>
        <taxon>Dikarya</taxon>
        <taxon>Ascomycota</taxon>
        <taxon>Pezizomycotina</taxon>
        <taxon>Dothideomycetes</taxon>
        <taxon>Dothideomycetidae</taxon>
        <taxon>Mycosphaerellales</taxon>
        <taxon>Mycosphaerellaceae</taxon>
        <taxon>Zymoseptoria</taxon>
    </lineage>
</organism>
<gene>
    <name evidence="2" type="ORF">ZT1A5_G2651</name>
</gene>
<dbReference type="AlphaFoldDB" id="A0A1Y6L9N9"/>
<reference evidence="2 3" key="1">
    <citation type="submission" date="2016-10" db="EMBL/GenBank/DDBJ databases">
        <authorList>
            <person name="Varghese N."/>
        </authorList>
    </citation>
    <scope>NUCLEOTIDE SEQUENCE [LARGE SCALE GENOMIC DNA]</scope>
</reference>
<dbReference type="Proteomes" id="UP000215453">
    <property type="component" value="Chromosome 2"/>
</dbReference>
<dbReference type="InterPro" id="IPR036188">
    <property type="entry name" value="FAD/NAD-bd_sf"/>
</dbReference>
<evidence type="ECO:0000313" key="2">
    <source>
        <dbReference type="EMBL" id="SMY21214.1"/>
    </source>
</evidence>
<name>A0A1Y6L9N9_ZYMTR</name>
<proteinExistence type="predicted"/>
<dbReference type="Pfam" id="PF13450">
    <property type="entry name" value="NAD_binding_8"/>
    <property type="match status" value="1"/>
</dbReference>
<dbReference type="EMBL" id="LT882677">
    <property type="protein sequence ID" value="SMY21214.1"/>
    <property type="molecule type" value="Genomic_DNA"/>
</dbReference>
<sequence>MLLSSALLSLAILPIFTTTTASPPIHTTYHRDITILGAGASGIYAAVRLRSAYNARVLLEQASHTGGHVNPSYLDRLSGQPVEGLAFPSYAATGLLEGSEIAPTSGSNSKLYTKTAAWLGSDLLLNTRILEIRRPPSSCSCSPSS</sequence>
<dbReference type="Gene3D" id="3.50.50.60">
    <property type="entry name" value="FAD/NAD(P)-binding domain"/>
    <property type="match status" value="1"/>
</dbReference>
<accession>A0A1Y6L9N9</accession>
<evidence type="ECO:0000313" key="3">
    <source>
        <dbReference type="Proteomes" id="UP000215453"/>
    </source>
</evidence>
<protein>
    <recommendedName>
        <fullName evidence="4">Amine oxidase domain-containing protein</fullName>
    </recommendedName>
</protein>
<evidence type="ECO:0000256" key="1">
    <source>
        <dbReference type="SAM" id="SignalP"/>
    </source>
</evidence>
<evidence type="ECO:0008006" key="4">
    <source>
        <dbReference type="Google" id="ProtNLM"/>
    </source>
</evidence>
<feature type="signal peptide" evidence="1">
    <location>
        <begin position="1"/>
        <end position="21"/>
    </location>
</feature>
<feature type="chain" id="PRO_5012938505" description="Amine oxidase domain-containing protein" evidence="1">
    <location>
        <begin position="22"/>
        <end position="145"/>
    </location>
</feature>
<keyword evidence="1" id="KW-0732">Signal</keyword>
<dbReference type="SUPFAM" id="SSF51905">
    <property type="entry name" value="FAD/NAD(P)-binding domain"/>
    <property type="match status" value="1"/>
</dbReference>